<gene>
    <name evidence="1" type="ORF">DPX16_11246</name>
</gene>
<dbReference type="GO" id="GO:0016740">
    <property type="term" value="F:transferase activity"/>
    <property type="evidence" value="ECO:0007669"/>
    <property type="project" value="UniProtKB-KW"/>
</dbReference>
<evidence type="ECO:0000313" key="2">
    <source>
        <dbReference type="Proteomes" id="UP000281406"/>
    </source>
</evidence>
<organism evidence="1 2">
    <name type="scientific">Anabarilius grahami</name>
    <name type="common">Kanglang fish</name>
    <name type="synonym">Barilius grahami</name>
    <dbReference type="NCBI Taxonomy" id="495550"/>
    <lineage>
        <taxon>Eukaryota</taxon>
        <taxon>Metazoa</taxon>
        <taxon>Chordata</taxon>
        <taxon>Craniata</taxon>
        <taxon>Vertebrata</taxon>
        <taxon>Euteleostomi</taxon>
        <taxon>Actinopterygii</taxon>
        <taxon>Neopterygii</taxon>
        <taxon>Teleostei</taxon>
        <taxon>Ostariophysi</taxon>
        <taxon>Cypriniformes</taxon>
        <taxon>Xenocyprididae</taxon>
        <taxon>Xenocypridinae</taxon>
        <taxon>Xenocypridinae incertae sedis</taxon>
        <taxon>Anabarilius</taxon>
    </lineage>
</organism>
<protein>
    <submittedName>
        <fullName evidence="1">EGF domain-specific O-linked N-acetylglucosamine transferase</fullName>
    </submittedName>
</protein>
<sequence>MYEIRNVLLLCQERQVRVTLLARSTEYRRIINQQEGHHPTLGEHPKFTNYTFDVEEFMRLVLLAAEHVTRHPEWRAKQARDEL</sequence>
<comment type="caution">
    <text evidence="1">The sequence shown here is derived from an EMBL/GenBank/DDBJ whole genome shotgun (WGS) entry which is preliminary data.</text>
</comment>
<keyword evidence="2" id="KW-1185">Reference proteome</keyword>
<dbReference type="EMBL" id="RJVU01053643">
    <property type="protein sequence ID" value="ROL28116.1"/>
    <property type="molecule type" value="Genomic_DNA"/>
</dbReference>
<dbReference type="Proteomes" id="UP000281406">
    <property type="component" value="Unassembled WGS sequence"/>
</dbReference>
<keyword evidence="1" id="KW-0808">Transferase</keyword>
<accession>A0A3N0Y2L1</accession>
<evidence type="ECO:0000313" key="1">
    <source>
        <dbReference type="EMBL" id="ROL28116.1"/>
    </source>
</evidence>
<proteinExistence type="predicted"/>
<dbReference type="AlphaFoldDB" id="A0A3N0Y2L1"/>
<reference evidence="1 2" key="1">
    <citation type="submission" date="2018-10" db="EMBL/GenBank/DDBJ databases">
        <title>Genome assembly for a Yunnan-Guizhou Plateau 3E fish, Anabarilius grahami (Regan), and its evolutionary and genetic applications.</title>
        <authorList>
            <person name="Jiang W."/>
        </authorList>
    </citation>
    <scope>NUCLEOTIDE SEQUENCE [LARGE SCALE GENOMIC DNA]</scope>
    <source>
        <strain evidence="1">AG-KIZ</strain>
        <tissue evidence="1">Muscle</tissue>
    </source>
</reference>
<name>A0A3N0Y2L1_ANAGA</name>
<dbReference type="OrthoDB" id="8790130at2759"/>